<feature type="transmembrane region" description="Helical" evidence="1">
    <location>
        <begin position="106"/>
        <end position="127"/>
    </location>
</feature>
<proteinExistence type="predicted"/>
<gene>
    <name evidence="2" type="ORF">SAMN06269250_3305</name>
</gene>
<organism evidence="2 3">
    <name type="scientific">Spirosoma fluviale</name>
    <dbReference type="NCBI Taxonomy" id="1597977"/>
    <lineage>
        <taxon>Bacteria</taxon>
        <taxon>Pseudomonadati</taxon>
        <taxon>Bacteroidota</taxon>
        <taxon>Cytophagia</taxon>
        <taxon>Cytophagales</taxon>
        <taxon>Cytophagaceae</taxon>
        <taxon>Spirosoma</taxon>
    </lineage>
</organism>
<evidence type="ECO:0000313" key="3">
    <source>
        <dbReference type="Proteomes" id="UP000219452"/>
    </source>
</evidence>
<dbReference type="OrthoDB" id="1100759at2"/>
<evidence type="ECO:0000313" key="2">
    <source>
        <dbReference type="EMBL" id="SOD90120.1"/>
    </source>
</evidence>
<feature type="transmembrane region" description="Helical" evidence="1">
    <location>
        <begin position="180"/>
        <end position="205"/>
    </location>
</feature>
<dbReference type="Proteomes" id="UP000219452">
    <property type="component" value="Unassembled WGS sequence"/>
</dbReference>
<feature type="transmembrane region" description="Helical" evidence="1">
    <location>
        <begin position="12"/>
        <end position="28"/>
    </location>
</feature>
<dbReference type="Pfam" id="PF14897">
    <property type="entry name" value="EpsG"/>
    <property type="match status" value="1"/>
</dbReference>
<dbReference type="RefSeq" id="WP_097126859.1">
    <property type="nucleotide sequence ID" value="NZ_OCNH01000002.1"/>
</dbReference>
<feature type="transmembrane region" description="Helical" evidence="1">
    <location>
        <begin position="266"/>
        <end position="286"/>
    </location>
</feature>
<dbReference type="AlphaFoldDB" id="A0A286G3J3"/>
<feature type="transmembrane region" description="Helical" evidence="1">
    <location>
        <begin position="48"/>
        <end position="69"/>
    </location>
</feature>
<dbReference type="InterPro" id="IPR049458">
    <property type="entry name" value="EpsG-like"/>
</dbReference>
<protein>
    <submittedName>
        <fullName evidence="2">EpsG family protein</fullName>
    </submittedName>
</protein>
<sequence length="401" mass="46912">MGQPGGMVEPGTYILYTLLMGSMLLFSQPSAKAVIDERTGLITFPHYWGSNLAGLIILYSFIVGCRYYVGIDYKVYVEIFLELKETGSVSREIEFGFEFMYKVLNLLNVHFTFIFILMALFQMFFFYKALEKFPFILPWFTFFFFVSLMMFSSMNIMRQSLAWFVFFYALNLAIEKKWGLVLLCIFFGYSFHKTMLIGVLTYPLLFTDIAKNKYVQIGILLVVTVLASSILTIVLAAVSPLVNLLGYGYYIDNMEYMYEITAEKKVGAGTANALFFVVDIAIMWYSPELKENFKKYDFYKYYNLYFVGAILDRIVSDNFIMARTNDYLLNFRVVIMSFFFYFLFNTQTQKTGKRLFGCIIALIMVIFFYKAIYNRAADNSPFRFVFMEDRLQTRPQKLSNY</sequence>
<evidence type="ECO:0000256" key="1">
    <source>
        <dbReference type="SAM" id="Phobius"/>
    </source>
</evidence>
<accession>A0A286G3J3</accession>
<dbReference type="EMBL" id="OCNH01000002">
    <property type="protein sequence ID" value="SOD90120.1"/>
    <property type="molecule type" value="Genomic_DNA"/>
</dbReference>
<reference evidence="3" key="1">
    <citation type="submission" date="2017-09" db="EMBL/GenBank/DDBJ databases">
        <authorList>
            <person name="Varghese N."/>
            <person name="Submissions S."/>
        </authorList>
    </citation>
    <scope>NUCLEOTIDE SEQUENCE [LARGE SCALE GENOMIC DNA]</scope>
    <source>
        <strain evidence="3">DSM 29961</strain>
    </source>
</reference>
<name>A0A286G3J3_9BACT</name>
<keyword evidence="1" id="KW-0812">Transmembrane</keyword>
<feature type="transmembrane region" description="Helical" evidence="1">
    <location>
        <begin position="133"/>
        <end position="151"/>
    </location>
</feature>
<keyword evidence="3" id="KW-1185">Reference proteome</keyword>
<feature type="transmembrane region" description="Helical" evidence="1">
    <location>
        <begin position="356"/>
        <end position="373"/>
    </location>
</feature>
<keyword evidence="1" id="KW-1133">Transmembrane helix</keyword>
<feature type="transmembrane region" description="Helical" evidence="1">
    <location>
        <begin position="327"/>
        <end position="344"/>
    </location>
</feature>
<keyword evidence="1" id="KW-0472">Membrane</keyword>
<feature type="transmembrane region" description="Helical" evidence="1">
    <location>
        <begin position="217"/>
        <end position="246"/>
    </location>
</feature>